<gene>
    <name evidence="1" type="ORF">BCR33DRAFT_710970</name>
</gene>
<dbReference type="EMBL" id="MCGO01000001">
    <property type="protein sequence ID" value="ORY53571.1"/>
    <property type="molecule type" value="Genomic_DNA"/>
</dbReference>
<comment type="caution">
    <text evidence="1">The sequence shown here is derived from an EMBL/GenBank/DDBJ whole genome shotgun (WGS) entry which is preliminary data.</text>
</comment>
<proteinExistence type="predicted"/>
<organism evidence="1 2">
    <name type="scientific">Rhizoclosmatium globosum</name>
    <dbReference type="NCBI Taxonomy" id="329046"/>
    <lineage>
        <taxon>Eukaryota</taxon>
        <taxon>Fungi</taxon>
        <taxon>Fungi incertae sedis</taxon>
        <taxon>Chytridiomycota</taxon>
        <taxon>Chytridiomycota incertae sedis</taxon>
        <taxon>Chytridiomycetes</taxon>
        <taxon>Chytridiales</taxon>
        <taxon>Chytriomycetaceae</taxon>
        <taxon>Rhizoclosmatium</taxon>
    </lineage>
</organism>
<sequence length="62" mass="7192">MPYFQGFHFDGDLLDLKIGMSSVETDFALEYIAWMGVFRGLHRDVECEDLIKEYGSANDKRN</sequence>
<reference evidence="1 2" key="1">
    <citation type="submission" date="2016-07" db="EMBL/GenBank/DDBJ databases">
        <title>Pervasive Adenine N6-methylation of Active Genes in Fungi.</title>
        <authorList>
            <consortium name="DOE Joint Genome Institute"/>
            <person name="Mondo S.J."/>
            <person name="Dannebaum R.O."/>
            <person name="Kuo R.C."/>
            <person name="Labutti K."/>
            <person name="Haridas S."/>
            <person name="Kuo A."/>
            <person name="Salamov A."/>
            <person name="Ahrendt S.R."/>
            <person name="Lipzen A."/>
            <person name="Sullivan W."/>
            <person name="Andreopoulos W.B."/>
            <person name="Clum A."/>
            <person name="Lindquist E."/>
            <person name="Daum C."/>
            <person name="Ramamoorthy G.K."/>
            <person name="Gryganskyi A."/>
            <person name="Culley D."/>
            <person name="Magnuson J.K."/>
            <person name="James T.Y."/>
            <person name="O'Malley M.A."/>
            <person name="Stajich J.E."/>
            <person name="Spatafora J.W."/>
            <person name="Visel A."/>
            <person name="Grigoriev I.V."/>
        </authorList>
    </citation>
    <scope>NUCLEOTIDE SEQUENCE [LARGE SCALE GENOMIC DNA]</scope>
    <source>
        <strain evidence="1 2">JEL800</strain>
    </source>
</reference>
<evidence type="ECO:0000313" key="1">
    <source>
        <dbReference type="EMBL" id="ORY53571.1"/>
    </source>
</evidence>
<accession>A0A1Y2D2Q1</accession>
<dbReference type="Proteomes" id="UP000193642">
    <property type="component" value="Unassembled WGS sequence"/>
</dbReference>
<protein>
    <submittedName>
        <fullName evidence="1">Uncharacterized protein</fullName>
    </submittedName>
</protein>
<dbReference type="AlphaFoldDB" id="A0A1Y2D2Q1"/>
<keyword evidence="2" id="KW-1185">Reference proteome</keyword>
<name>A0A1Y2D2Q1_9FUNG</name>
<evidence type="ECO:0000313" key="2">
    <source>
        <dbReference type="Proteomes" id="UP000193642"/>
    </source>
</evidence>